<dbReference type="InterPro" id="IPR004358">
    <property type="entry name" value="Sig_transdc_His_kin-like_C"/>
</dbReference>
<dbReference type="RefSeq" id="WP_147766551.1">
    <property type="nucleotide sequence ID" value="NZ_VRKQ01000008.1"/>
</dbReference>
<dbReference type="PROSITE" id="PS50110">
    <property type="entry name" value="RESPONSE_REGULATORY"/>
    <property type="match status" value="1"/>
</dbReference>
<keyword evidence="9" id="KW-0805">Transcription regulation</keyword>
<dbReference type="SMART" id="SM00342">
    <property type="entry name" value="HTH_ARAC"/>
    <property type="match status" value="1"/>
</dbReference>
<dbReference type="InterPro" id="IPR009057">
    <property type="entry name" value="Homeodomain-like_sf"/>
</dbReference>
<proteinExistence type="predicted"/>
<feature type="domain" description="Histidine kinase" evidence="15">
    <location>
        <begin position="866"/>
        <end position="1083"/>
    </location>
</feature>
<keyword evidence="10" id="KW-0804">Transcription</keyword>
<evidence type="ECO:0000313" key="18">
    <source>
        <dbReference type="Proteomes" id="UP000321080"/>
    </source>
</evidence>
<evidence type="ECO:0000256" key="5">
    <source>
        <dbReference type="ARBA" id="ARBA00022741"/>
    </source>
</evidence>
<evidence type="ECO:0000256" key="12">
    <source>
        <dbReference type="SAM" id="Coils"/>
    </source>
</evidence>
<dbReference type="Gene3D" id="1.10.287.130">
    <property type="match status" value="1"/>
</dbReference>
<evidence type="ECO:0000259" key="15">
    <source>
        <dbReference type="PROSITE" id="PS50109"/>
    </source>
</evidence>
<feature type="domain" description="Response regulatory" evidence="16">
    <location>
        <begin position="1129"/>
        <end position="1244"/>
    </location>
</feature>
<dbReference type="InterPro" id="IPR036097">
    <property type="entry name" value="HisK_dim/P_sf"/>
</dbReference>
<evidence type="ECO:0000256" key="8">
    <source>
        <dbReference type="ARBA" id="ARBA00023012"/>
    </source>
</evidence>
<comment type="caution">
    <text evidence="17">The sequence shown here is derived from an EMBL/GenBank/DDBJ whole genome shotgun (WGS) entry which is preliminary data.</text>
</comment>
<dbReference type="CDD" id="cd00075">
    <property type="entry name" value="HATPase"/>
    <property type="match status" value="1"/>
</dbReference>
<dbReference type="InterPro" id="IPR001789">
    <property type="entry name" value="Sig_transdc_resp-reg_receiver"/>
</dbReference>
<protein>
    <recommendedName>
        <fullName evidence="2">histidine kinase</fullName>
        <ecNumber evidence="2">2.7.13.3</ecNumber>
    </recommendedName>
</protein>
<evidence type="ECO:0000256" key="11">
    <source>
        <dbReference type="PROSITE-ProRule" id="PRU00169"/>
    </source>
</evidence>
<dbReference type="SUPFAM" id="SSF63829">
    <property type="entry name" value="Calcium-dependent phosphotriesterase"/>
    <property type="match status" value="3"/>
</dbReference>
<evidence type="ECO:0000256" key="10">
    <source>
        <dbReference type="ARBA" id="ARBA00023163"/>
    </source>
</evidence>
<evidence type="ECO:0000256" key="4">
    <source>
        <dbReference type="ARBA" id="ARBA00022679"/>
    </source>
</evidence>
<dbReference type="InterPro" id="IPR015943">
    <property type="entry name" value="WD40/YVTN_repeat-like_dom_sf"/>
</dbReference>
<gene>
    <name evidence="17" type="ORF">FUA22_04115</name>
</gene>
<dbReference type="Gene3D" id="1.10.10.60">
    <property type="entry name" value="Homeodomain-like"/>
    <property type="match status" value="1"/>
</dbReference>
<evidence type="ECO:0000259" key="14">
    <source>
        <dbReference type="PROSITE" id="PS01124"/>
    </source>
</evidence>
<keyword evidence="4" id="KW-0808">Transferase</keyword>
<keyword evidence="8" id="KW-0902">Two-component regulatory system</keyword>
<evidence type="ECO:0000256" key="3">
    <source>
        <dbReference type="ARBA" id="ARBA00022553"/>
    </source>
</evidence>
<keyword evidence="3 11" id="KW-0597">Phosphoprotein</keyword>
<dbReference type="EC" id="2.7.13.3" evidence="2"/>
<organism evidence="17 18">
    <name type="scientific">Seonamhaeicola maritimus</name>
    <dbReference type="NCBI Taxonomy" id="2591822"/>
    <lineage>
        <taxon>Bacteria</taxon>
        <taxon>Pseudomonadati</taxon>
        <taxon>Bacteroidota</taxon>
        <taxon>Flavobacteriia</taxon>
        <taxon>Flavobacteriales</taxon>
        <taxon>Flavobacteriaceae</taxon>
    </lineage>
</organism>
<dbReference type="SMART" id="SM00388">
    <property type="entry name" value="HisKA"/>
    <property type="match status" value="1"/>
</dbReference>
<dbReference type="Pfam" id="PF12833">
    <property type="entry name" value="HTH_18"/>
    <property type="match status" value="1"/>
</dbReference>
<dbReference type="Gene3D" id="3.40.50.2300">
    <property type="match status" value="1"/>
</dbReference>
<dbReference type="Gene3D" id="2.130.10.10">
    <property type="entry name" value="YVTN repeat-like/Quinoprotein amine dehydrogenase"/>
    <property type="match status" value="2"/>
</dbReference>
<dbReference type="Pfam" id="PF00512">
    <property type="entry name" value="HisKA"/>
    <property type="match status" value="1"/>
</dbReference>
<dbReference type="PANTHER" id="PTHR43547:SF2">
    <property type="entry name" value="HYBRID SIGNAL TRANSDUCTION HISTIDINE KINASE C"/>
    <property type="match status" value="1"/>
</dbReference>
<keyword evidence="5" id="KW-0547">Nucleotide-binding</keyword>
<feature type="coiled-coil region" evidence="12">
    <location>
        <begin position="1233"/>
        <end position="1292"/>
    </location>
</feature>
<dbReference type="PROSITE" id="PS01124">
    <property type="entry name" value="HTH_ARAC_FAMILY_2"/>
    <property type="match status" value="1"/>
</dbReference>
<evidence type="ECO:0000256" key="13">
    <source>
        <dbReference type="SAM" id="SignalP"/>
    </source>
</evidence>
<dbReference type="CDD" id="cd00082">
    <property type="entry name" value="HisKA"/>
    <property type="match status" value="1"/>
</dbReference>
<keyword evidence="18" id="KW-1185">Reference proteome</keyword>
<dbReference type="Gene3D" id="2.60.40.10">
    <property type="entry name" value="Immunoglobulins"/>
    <property type="match status" value="1"/>
</dbReference>
<dbReference type="InterPro" id="IPR003661">
    <property type="entry name" value="HisK_dim/P_dom"/>
</dbReference>
<dbReference type="InterPro" id="IPR036890">
    <property type="entry name" value="HATPase_C_sf"/>
</dbReference>
<evidence type="ECO:0000256" key="7">
    <source>
        <dbReference type="ARBA" id="ARBA00022840"/>
    </source>
</evidence>
<evidence type="ECO:0000256" key="2">
    <source>
        <dbReference type="ARBA" id="ARBA00012438"/>
    </source>
</evidence>
<comment type="catalytic activity">
    <reaction evidence="1">
        <text>ATP + protein L-histidine = ADP + protein N-phospho-L-histidine.</text>
        <dbReference type="EC" id="2.7.13.3"/>
    </reaction>
</comment>
<keyword evidence="12" id="KW-0175">Coiled coil</keyword>
<evidence type="ECO:0000256" key="6">
    <source>
        <dbReference type="ARBA" id="ARBA00022777"/>
    </source>
</evidence>
<dbReference type="PANTHER" id="PTHR43547">
    <property type="entry name" value="TWO-COMPONENT HISTIDINE KINASE"/>
    <property type="match status" value="1"/>
</dbReference>
<dbReference type="Pfam" id="PF02518">
    <property type="entry name" value="HATPase_c"/>
    <property type="match status" value="1"/>
</dbReference>
<feature type="signal peptide" evidence="13">
    <location>
        <begin position="1"/>
        <end position="21"/>
    </location>
</feature>
<dbReference type="SMART" id="SM00448">
    <property type="entry name" value="REC"/>
    <property type="match status" value="1"/>
</dbReference>
<evidence type="ECO:0000256" key="9">
    <source>
        <dbReference type="ARBA" id="ARBA00023015"/>
    </source>
</evidence>
<keyword evidence="6" id="KW-0418">Kinase</keyword>
<dbReference type="GO" id="GO:0005524">
    <property type="term" value="F:ATP binding"/>
    <property type="evidence" value="ECO:0007669"/>
    <property type="project" value="UniProtKB-KW"/>
</dbReference>
<name>A0A5C7GL94_9FLAO</name>
<dbReference type="Proteomes" id="UP000321080">
    <property type="component" value="Unassembled WGS sequence"/>
</dbReference>
<keyword evidence="13" id="KW-0732">Signal</keyword>
<feature type="chain" id="PRO_5022988722" description="histidine kinase" evidence="13">
    <location>
        <begin position="22"/>
        <end position="1382"/>
    </location>
</feature>
<dbReference type="SUPFAM" id="SSF52172">
    <property type="entry name" value="CheY-like"/>
    <property type="match status" value="1"/>
</dbReference>
<dbReference type="SUPFAM" id="SSF47384">
    <property type="entry name" value="Homodimeric domain of signal transducing histidine kinase"/>
    <property type="match status" value="1"/>
</dbReference>
<dbReference type="FunFam" id="3.30.565.10:FF:000037">
    <property type="entry name" value="Hybrid sensor histidine kinase/response regulator"/>
    <property type="match status" value="1"/>
</dbReference>
<dbReference type="Gene3D" id="3.30.565.10">
    <property type="entry name" value="Histidine kinase-like ATPase, C-terminal domain"/>
    <property type="match status" value="1"/>
</dbReference>
<dbReference type="Pfam" id="PF07495">
    <property type="entry name" value="Y_Y_Y"/>
    <property type="match status" value="1"/>
</dbReference>
<dbReference type="InterPro" id="IPR018060">
    <property type="entry name" value="HTH_AraC"/>
</dbReference>
<dbReference type="Pfam" id="PF07494">
    <property type="entry name" value="Reg_prop"/>
    <property type="match status" value="2"/>
</dbReference>
<dbReference type="InterPro" id="IPR011123">
    <property type="entry name" value="Y_Y_Y"/>
</dbReference>
<evidence type="ECO:0000256" key="1">
    <source>
        <dbReference type="ARBA" id="ARBA00000085"/>
    </source>
</evidence>
<evidence type="ECO:0000313" key="17">
    <source>
        <dbReference type="EMBL" id="TXG39072.1"/>
    </source>
</evidence>
<feature type="modified residue" description="4-aspartylphosphate" evidence="11">
    <location>
        <position position="1177"/>
    </location>
</feature>
<dbReference type="InterPro" id="IPR003594">
    <property type="entry name" value="HATPase_dom"/>
</dbReference>
<sequence>MIQRGHFLLLIILCCISSLFAQDKTLEYKQNLTISEGLAHNGVTSIHEDSRGYLWVGTYDGLNRYDGYELKNYKNTVGENILVSNRIRTIAEDNFNNLWIGTDEGLSVYNYSTSKFKNIYSNKLSNLVLDGPIVRKILISSNDDLVFCLTEGSGVLIFNKEQEFLERVIPDKDVFGNDILFFSGIELNNENYLFTTSVGLLQFNLQNKKFKQVLNDEINFSNYITNVNDNTLLVTLRGGIAFINYNLNNLKSSFGLRRKCFESNVINSALVDDSSNLWLGTLNDGLIQINNANDLIKGGEYKTSVFKPNSGILRSSCIVSVSNNTCWYGTFNEGIFKFNMNENPFKHYNIEMDYKYAISTNDVAHISPLDEDRVYLGANPILRSNKGGVGLFNTKTGLFEPLPFNISEADKLRAGAIYVDSKKNTWIMIIGKGLYLVRNGSKKMELVQTDDGPDFRRITPRSFAEDDFGNIWIGCMADVYKISLINNEVSKIESLNKNPFFRNDGLSLVRYIYKDPLHDFIWLGADSDGLFRVDLEGNKSVEALKVNRYVNDIDNKLSISSNFVTSIIRLPNEELWVGTEGGGICKVINSDTNPEFISYSEKQGLSNNAVKTILYDDEYNLWIATNVGLNKFDAKELRFRKFGMSDGLPFEDFWFASSTIRNGYFLFSGLDGLCYFKPNTMSNTEPLPRFEFGDIKIFNKSVLPGDSIGNRVLYDKQLRDQDELVLKYNENVFSIQLNSLHFSNPDNHFLKYRLLPTNEEWLEVSSDQQYVYYNGLQPGEYFLEVTASNSLNNWTEPKELKITITPPFWRTNLAYLLYVLLTILLIYAIIKIFLRIQSLNHNIEIEQLEKDQVKEINAAKLKFFSNISHELKTPLTLITGPVNNLLSEFSHRFDVKERLQIIERQSKKISQLINQVHDFQKAEAQALKMNYSRFSFNVFIDEFTKDFQFMAENDNKKFEVKGVDHNIIVSADRDKLEKILNNILSNAFKYTQAKGTITVGYKSEDKDLIVSISDTGKGIDKEDLNHIFERFYQSHNFQSVHTTGSGIGLSFAKLLVEMHYGYISADSELGKGTTISLRIPVVKKETSEDQPKVEKDILFAEKGFEFKSQLLEKNNPSNLEVDGAFSEAVIFYAEDNSDMRSYVAKALSKFFKLKTFSNGQECLDAMEDEWPDIVISDVQMPELNGIDLCRTIKSDIKTSHIPVVLLTALTNIDDKIQGIKDGADAYITKPFNVQHLITRTEALLNNRKQLRERFQIGIPLTKENNLNNRNDNAFLEKLYNLIEENLDNQNLDLNTFAKELYLNRTHFYQKVKALTNLTPFEVLKDYRLKKAADFLVQKQVSVNEVYAMTGFKSRTHFSKLFKEKYDITPGKYAANKIKEFNA</sequence>
<dbReference type="InterPro" id="IPR013783">
    <property type="entry name" value="Ig-like_fold"/>
</dbReference>
<accession>A0A5C7GL94</accession>
<dbReference type="CDD" id="cd00156">
    <property type="entry name" value="REC"/>
    <property type="match status" value="1"/>
</dbReference>
<dbReference type="OrthoDB" id="9809670at2"/>
<feature type="domain" description="HTH araC/xylS-type" evidence="14">
    <location>
        <begin position="1276"/>
        <end position="1375"/>
    </location>
</feature>
<evidence type="ECO:0000259" key="16">
    <source>
        <dbReference type="PROSITE" id="PS50110"/>
    </source>
</evidence>
<dbReference type="GO" id="GO:0000155">
    <property type="term" value="F:phosphorelay sensor kinase activity"/>
    <property type="evidence" value="ECO:0007669"/>
    <property type="project" value="InterPro"/>
</dbReference>
<dbReference type="PRINTS" id="PR00344">
    <property type="entry name" value="BCTRLSENSOR"/>
</dbReference>
<dbReference type="SMART" id="SM00387">
    <property type="entry name" value="HATPase_c"/>
    <property type="match status" value="1"/>
</dbReference>
<dbReference type="SUPFAM" id="SSF46689">
    <property type="entry name" value="Homeodomain-like"/>
    <property type="match status" value="1"/>
</dbReference>
<dbReference type="InterPro" id="IPR011006">
    <property type="entry name" value="CheY-like_superfamily"/>
</dbReference>
<dbReference type="PROSITE" id="PS50109">
    <property type="entry name" value="HIS_KIN"/>
    <property type="match status" value="1"/>
</dbReference>
<reference evidence="17 18" key="1">
    <citation type="submission" date="2019-08" db="EMBL/GenBank/DDBJ databases">
        <title>Seonamhaeicola sediminis sp. nov., isolated from marine sediment.</title>
        <authorList>
            <person name="Cao W.R."/>
        </authorList>
    </citation>
    <scope>NUCLEOTIDE SEQUENCE [LARGE SCALE GENOMIC DNA]</scope>
    <source>
        <strain evidence="17 18">1505</strain>
    </source>
</reference>
<keyword evidence="7" id="KW-0067">ATP-binding</keyword>
<dbReference type="GO" id="GO:0003700">
    <property type="term" value="F:DNA-binding transcription factor activity"/>
    <property type="evidence" value="ECO:0007669"/>
    <property type="project" value="InterPro"/>
</dbReference>
<dbReference type="InterPro" id="IPR005467">
    <property type="entry name" value="His_kinase_dom"/>
</dbReference>
<dbReference type="GO" id="GO:0043565">
    <property type="term" value="F:sequence-specific DNA binding"/>
    <property type="evidence" value="ECO:0007669"/>
    <property type="project" value="InterPro"/>
</dbReference>
<dbReference type="InterPro" id="IPR011110">
    <property type="entry name" value="Reg_prop"/>
</dbReference>
<dbReference type="EMBL" id="VRKQ01000008">
    <property type="protein sequence ID" value="TXG39072.1"/>
    <property type="molecule type" value="Genomic_DNA"/>
</dbReference>
<dbReference type="Pfam" id="PF00072">
    <property type="entry name" value="Response_reg"/>
    <property type="match status" value="1"/>
</dbReference>
<dbReference type="SUPFAM" id="SSF55874">
    <property type="entry name" value="ATPase domain of HSP90 chaperone/DNA topoisomerase II/histidine kinase"/>
    <property type="match status" value="1"/>
</dbReference>